<organism evidence="11">
    <name type="scientific">Pundamilia nyererei</name>
    <dbReference type="NCBI Taxonomy" id="303518"/>
    <lineage>
        <taxon>Eukaryota</taxon>
        <taxon>Metazoa</taxon>
        <taxon>Chordata</taxon>
        <taxon>Craniata</taxon>
        <taxon>Vertebrata</taxon>
        <taxon>Euteleostomi</taxon>
        <taxon>Actinopterygii</taxon>
        <taxon>Neopterygii</taxon>
        <taxon>Teleostei</taxon>
        <taxon>Neoteleostei</taxon>
        <taxon>Acanthomorphata</taxon>
        <taxon>Ovalentaria</taxon>
        <taxon>Cichlomorphae</taxon>
        <taxon>Cichliformes</taxon>
        <taxon>Cichlidae</taxon>
        <taxon>African cichlids</taxon>
        <taxon>Pseudocrenilabrinae</taxon>
        <taxon>Haplochromini</taxon>
        <taxon>Pundamilia</taxon>
    </lineage>
</organism>
<evidence type="ECO:0000256" key="9">
    <source>
        <dbReference type="SAM" id="SignalP"/>
    </source>
</evidence>
<dbReference type="Gene3D" id="2.10.90.10">
    <property type="entry name" value="Cystine-knot cytokines"/>
    <property type="match status" value="1"/>
</dbReference>
<reference evidence="11" key="1">
    <citation type="submission" date="2023-09" db="UniProtKB">
        <authorList>
            <consortium name="Ensembl"/>
        </authorList>
    </citation>
    <scope>IDENTIFICATION</scope>
</reference>
<keyword evidence="6" id="KW-1015">Disulfide bond</keyword>
<feature type="domain" description="TGF-beta family profile" evidence="10">
    <location>
        <begin position="286"/>
        <end position="411"/>
    </location>
</feature>
<keyword evidence="5 8" id="KW-0339">Growth factor</keyword>
<dbReference type="Gene3D" id="2.60.120.970">
    <property type="match status" value="1"/>
</dbReference>
<evidence type="ECO:0000256" key="5">
    <source>
        <dbReference type="ARBA" id="ARBA00023030"/>
    </source>
</evidence>
<evidence type="ECO:0000256" key="2">
    <source>
        <dbReference type="ARBA" id="ARBA00006656"/>
    </source>
</evidence>
<comment type="subcellular location">
    <subcellularLocation>
        <location evidence="1">Secreted</location>
    </subcellularLocation>
</comment>
<dbReference type="InterPro" id="IPR001839">
    <property type="entry name" value="TGF-b_C"/>
</dbReference>
<sequence length="411" mass="45964">RETLRAAQSLITVTVLLLQVLYCKNNRPHPAAAPVQKWTGALQSSSQWGANTSMTRRDRSVNGSVVLHDYMVFLYQTLSKPQSRDFDVSDRAGAANTVTSFVDQGQDPPSWESGQRYVFDLSSQARMEELVEAELRILRKPPADLRPTLTSGGNLYDIRLYSCSSERQLLDSRTVEVLGGGLPRWEVFDVWSGMKAHLRNPLEPQQACFHLLAFSELTNKVADPLVLGLGRTPCPTQEKALLVAFWHTNTADSLFGEVTHRMKSEGGGFSLPKPPKLIPKHVKKNRRHRQRALSKRSFGGAARGGRRSRCSRKPLHVNFRDLGWDDWIIAPLDYEARRCDGVCDFPLRAHLEPTNHAVIQTLMNSMDPDLSPPSCCVPSSLSPISILYMDSAGSVVYKQYENMVVESCGCR</sequence>
<dbReference type="PANTHER" id="PTHR11848:SF304">
    <property type="entry name" value="GROWTH_DIFFERENTIATION FACTOR 6-LIKE"/>
    <property type="match status" value="1"/>
</dbReference>
<comment type="similarity">
    <text evidence="2 8">Belongs to the TGF-beta family.</text>
</comment>
<dbReference type="STRING" id="303518.ENSPNYP00000006750"/>
<dbReference type="GO" id="GO:0008083">
    <property type="term" value="F:growth factor activity"/>
    <property type="evidence" value="ECO:0007669"/>
    <property type="project" value="UniProtKB-KW"/>
</dbReference>
<keyword evidence="7" id="KW-0325">Glycoprotein</keyword>
<evidence type="ECO:0000259" key="10">
    <source>
        <dbReference type="PROSITE" id="PS51362"/>
    </source>
</evidence>
<dbReference type="InterPro" id="IPR001111">
    <property type="entry name" value="TGF-b_propeptide"/>
</dbReference>
<dbReference type="Ensembl" id="ENSPNYT00000006917.1">
    <property type="protein sequence ID" value="ENSPNYP00000006750.1"/>
    <property type="gene ID" value="ENSPNYG00000005063.1"/>
</dbReference>
<evidence type="ECO:0000256" key="7">
    <source>
        <dbReference type="ARBA" id="ARBA00023180"/>
    </source>
</evidence>
<dbReference type="Pfam" id="PF00019">
    <property type="entry name" value="TGF_beta"/>
    <property type="match status" value="1"/>
</dbReference>
<evidence type="ECO:0000256" key="3">
    <source>
        <dbReference type="ARBA" id="ARBA00022525"/>
    </source>
</evidence>
<evidence type="ECO:0000313" key="11">
    <source>
        <dbReference type="Ensembl" id="ENSPNYP00000006750.1"/>
    </source>
</evidence>
<dbReference type="PANTHER" id="PTHR11848">
    <property type="entry name" value="TGF-BETA FAMILY"/>
    <property type="match status" value="1"/>
</dbReference>
<dbReference type="CDD" id="cd13766">
    <property type="entry name" value="TGF_beta_GDF5_6_7"/>
    <property type="match status" value="1"/>
</dbReference>
<dbReference type="InterPro" id="IPR015615">
    <property type="entry name" value="TGF-beta-rel"/>
</dbReference>
<dbReference type="GeneTree" id="ENSGT00940000160140"/>
<dbReference type="Pfam" id="PF00688">
    <property type="entry name" value="TGFb_propeptide"/>
    <property type="match status" value="1"/>
</dbReference>
<feature type="signal peptide" evidence="9">
    <location>
        <begin position="1"/>
        <end position="23"/>
    </location>
</feature>
<dbReference type="AlphaFoldDB" id="A0A3B4F884"/>
<proteinExistence type="inferred from homology"/>
<dbReference type="GO" id="GO:0005615">
    <property type="term" value="C:extracellular space"/>
    <property type="evidence" value="ECO:0007669"/>
    <property type="project" value="TreeGrafter"/>
</dbReference>
<keyword evidence="3" id="KW-0964">Secreted</keyword>
<dbReference type="PROSITE" id="PS00250">
    <property type="entry name" value="TGF_BETA_1"/>
    <property type="match status" value="1"/>
</dbReference>
<dbReference type="GO" id="GO:0005125">
    <property type="term" value="F:cytokine activity"/>
    <property type="evidence" value="ECO:0007669"/>
    <property type="project" value="TreeGrafter"/>
</dbReference>
<dbReference type="InterPro" id="IPR029034">
    <property type="entry name" value="Cystine-knot_cytokine"/>
</dbReference>
<evidence type="ECO:0000256" key="6">
    <source>
        <dbReference type="ARBA" id="ARBA00023157"/>
    </source>
</evidence>
<dbReference type="PROSITE" id="PS51362">
    <property type="entry name" value="TGF_BETA_2"/>
    <property type="match status" value="1"/>
</dbReference>
<keyword evidence="4 9" id="KW-0732">Signal</keyword>
<dbReference type="SMART" id="SM00204">
    <property type="entry name" value="TGFB"/>
    <property type="match status" value="1"/>
</dbReference>
<evidence type="ECO:0000256" key="8">
    <source>
        <dbReference type="RuleBase" id="RU000354"/>
    </source>
</evidence>
<feature type="chain" id="PRO_5017234375" evidence="9">
    <location>
        <begin position="24"/>
        <end position="411"/>
    </location>
</feature>
<protein>
    <submittedName>
        <fullName evidence="11">Growth/differentiation factor 6-A-like</fullName>
    </submittedName>
</protein>
<name>A0A3B4F884_9CICH</name>
<gene>
    <name evidence="11" type="primary">GDF7</name>
</gene>
<dbReference type="InterPro" id="IPR017948">
    <property type="entry name" value="TGFb_CS"/>
</dbReference>
<evidence type="ECO:0000256" key="1">
    <source>
        <dbReference type="ARBA" id="ARBA00004613"/>
    </source>
</evidence>
<accession>A0A3B4F884</accession>
<dbReference type="FunFam" id="2.10.90.10:FF:000001">
    <property type="entry name" value="Bone morphogenetic protein 4"/>
    <property type="match status" value="1"/>
</dbReference>
<evidence type="ECO:0000256" key="4">
    <source>
        <dbReference type="ARBA" id="ARBA00022729"/>
    </source>
</evidence>
<dbReference type="SUPFAM" id="SSF57501">
    <property type="entry name" value="Cystine-knot cytokines"/>
    <property type="match status" value="1"/>
</dbReference>
<dbReference type="GO" id="GO:0035239">
    <property type="term" value="P:tube morphogenesis"/>
    <property type="evidence" value="ECO:0007669"/>
    <property type="project" value="UniProtKB-ARBA"/>
</dbReference>